<organism evidence="2">
    <name type="scientific">uncultured Caudovirales phage</name>
    <dbReference type="NCBI Taxonomy" id="2100421"/>
    <lineage>
        <taxon>Viruses</taxon>
        <taxon>Duplodnaviria</taxon>
        <taxon>Heunggongvirae</taxon>
        <taxon>Uroviricota</taxon>
        <taxon>Caudoviricetes</taxon>
        <taxon>Peduoviridae</taxon>
        <taxon>Maltschvirus</taxon>
        <taxon>Maltschvirus maltsch</taxon>
    </lineage>
</organism>
<feature type="transmembrane region" description="Helical" evidence="1">
    <location>
        <begin position="53"/>
        <end position="71"/>
    </location>
</feature>
<reference evidence="2" key="1">
    <citation type="submission" date="2020-04" db="EMBL/GenBank/DDBJ databases">
        <authorList>
            <person name="Chiriac C."/>
            <person name="Salcher M."/>
            <person name="Ghai R."/>
            <person name="Kavagutti S V."/>
        </authorList>
    </citation>
    <scope>NUCLEOTIDE SEQUENCE</scope>
</reference>
<dbReference type="EMBL" id="LR796346">
    <property type="protein sequence ID" value="CAB4138670.1"/>
    <property type="molecule type" value="Genomic_DNA"/>
</dbReference>
<proteinExistence type="predicted"/>
<accession>A0A6J5M0X9</accession>
<protein>
    <recommendedName>
        <fullName evidence="3">Transglycosylase SLT domain-containing protein</fullName>
    </recommendedName>
</protein>
<keyword evidence="1" id="KW-0812">Transmembrane</keyword>
<keyword evidence="1" id="KW-1133">Transmembrane helix</keyword>
<evidence type="ECO:0000256" key="1">
    <source>
        <dbReference type="SAM" id="Phobius"/>
    </source>
</evidence>
<evidence type="ECO:0000313" key="2">
    <source>
        <dbReference type="EMBL" id="CAB4138670.1"/>
    </source>
</evidence>
<keyword evidence="1" id="KW-0472">Membrane</keyword>
<feature type="transmembrane region" description="Helical" evidence="1">
    <location>
        <begin position="15"/>
        <end position="32"/>
    </location>
</feature>
<name>A0A6J5M0X9_9CAUD</name>
<evidence type="ECO:0008006" key="3">
    <source>
        <dbReference type="Google" id="ProtNLM"/>
    </source>
</evidence>
<gene>
    <name evidence="2" type="ORF">UFOVP334_13</name>
</gene>
<sequence length="161" mass="19180">MRPVDNLWTTHQRHAQLIHIIAMYLTPLLRYFRLKRAAEADCSQERNRVVGKVYAIAALVSITSIPVSHSATYSADHLKLYAHSRILNFEQFQCFHKIIHKESRWSYTAKNGSHYGLGQMRSTWYRDLDPYRQIDQTIKYITNRYQTPCKAWAFHKQRNYF</sequence>